<name>A0A024TRJ6_9STRA</name>
<evidence type="ECO:0000313" key="2">
    <source>
        <dbReference type="EMBL" id="ETV96629.1"/>
    </source>
</evidence>
<dbReference type="GeneID" id="20087373"/>
<feature type="compositionally biased region" description="Polar residues" evidence="1">
    <location>
        <begin position="146"/>
        <end position="155"/>
    </location>
</feature>
<sequence length="183" mass="20463">MAIVLVKRLRRTGVCEDMAYHIHVGATAWNAWCRFRHAAQSPLLQASNIRFPDKFVRTSNSTTNTPCRVGVDMTELTMVATIVVPSNVLVAPSTVLVALDYHLYDDLRKVAMWLDLRRWNEGAWSTTTRISSYSRAECPGRTLTLRSRQRASGQDSPKAHTGRCVDAPNHAVDDALGLARRKT</sequence>
<dbReference type="EMBL" id="KI913976">
    <property type="protein sequence ID" value="ETV96629.1"/>
    <property type="molecule type" value="Genomic_DNA"/>
</dbReference>
<dbReference type="AlphaFoldDB" id="A0A024TRJ6"/>
<protein>
    <submittedName>
        <fullName evidence="2">Uncharacterized protein</fullName>
    </submittedName>
</protein>
<proteinExistence type="predicted"/>
<accession>A0A024TRJ6</accession>
<dbReference type="VEuPathDB" id="FungiDB:H310_10323"/>
<dbReference type="RefSeq" id="XP_008874892.1">
    <property type="nucleotide sequence ID" value="XM_008876670.1"/>
</dbReference>
<feature type="region of interest" description="Disordered" evidence="1">
    <location>
        <begin position="146"/>
        <end position="167"/>
    </location>
</feature>
<reference evidence="2" key="1">
    <citation type="submission" date="2013-12" db="EMBL/GenBank/DDBJ databases">
        <title>The Genome Sequence of Aphanomyces invadans NJM9701.</title>
        <authorList>
            <consortium name="The Broad Institute Genomics Platform"/>
            <person name="Russ C."/>
            <person name="Tyler B."/>
            <person name="van West P."/>
            <person name="Dieguez-Uribeondo J."/>
            <person name="Young S.K."/>
            <person name="Zeng Q."/>
            <person name="Gargeya S."/>
            <person name="Fitzgerald M."/>
            <person name="Abouelleil A."/>
            <person name="Alvarado L."/>
            <person name="Chapman S.B."/>
            <person name="Gainer-Dewar J."/>
            <person name="Goldberg J."/>
            <person name="Griggs A."/>
            <person name="Gujja S."/>
            <person name="Hansen M."/>
            <person name="Howarth C."/>
            <person name="Imamovic A."/>
            <person name="Ireland A."/>
            <person name="Larimer J."/>
            <person name="McCowan C."/>
            <person name="Murphy C."/>
            <person name="Pearson M."/>
            <person name="Poon T.W."/>
            <person name="Priest M."/>
            <person name="Roberts A."/>
            <person name="Saif S."/>
            <person name="Shea T."/>
            <person name="Sykes S."/>
            <person name="Wortman J."/>
            <person name="Nusbaum C."/>
            <person name="Birren B."/>
        </authorList>
    </citation>
    <scope>NUCLEOTIDE SEQUENCE [LARGE SCALE GENOMIC DNA]</scope>
    <source>
        <strain evidence="2">NJM9701</strain>
    </source>
</reference>
<gene>
    <name evidence="2" type="ORF">H310_10323</name>
</gene>
<organism evidence="2">
    <name type="scientific">Aphanomyces invadans</name>
    <dbReference type="NCBI Taxonomy" id="157072"/>
    <lineage>
        <taxon>Eukaryota</taxon>
        <taxon>Sar</taxon>
        <taxon>Stramenopiles</taxon>
        <taxon>Oomycota</taxon>
        <taxon>Saprolegniomycetes</taxon>
        <taxon>Saprolegniales</taxon>
        <taxon>Verrucalvaceae</taxon>
        <taxon>Aphanomyces</taxon>
    </lineage>
</organism>
<evidence type="ECO:0000256" key="1">
    <source>
        <dbReference type="SAM" id="MobiDB-lite"/>
    </source>
</evidence>